<evidence type="ECO:0000256" key="5">
    <source>
        <dbReference type="SAM" id="MobiDB-lite"/>
    </source>
</evidence>
<dbReference type="Gene3D" id="1.10.510.10">
    <property type="entry name" value="Transferase(Phosphotransferase) domain 1"/>
    <property type="match status" value="1"/>
</dbReference>
<keyword evidence="7" id="KW-0418">Kinase</keyword>
<keyword evidence="8" id="KW-1185">Reference proteome</keyword>
<dbReference type="SUPFAM" id="SSF50978">
    <property type="entry name" value="WD40 repeat-like"/>
    <property type="match status" value="1"/>
</dbReference>
<name>A0ABW1AC68_9ACTN</name>
<dbReference type="CDD" id="cd14014">
    <property type="entry name" value="STKc_PknB_like"/>
    <property type="match status" value="1"/>
</dbReference>
<dbReference type="InterPro" id="IPR020472">
    <property type="entry name" value="WD40_PAC1"/>
</dbReference>
<dbReference type="InterPro" id="IPR008271">
    <property type="entry name" value="Ser/Thr_kinase_AS"/>
</dbReference>
<feature type="repeat" description="WD" evidence="3">
    <location>
        <begin position="981"/>
        <end position="1022"/>
    </location>
</feature>
<feature type="repeat" description="WD" evidence="3">
    <location>
        <begin position="721"/>
        <end position="754"/>
    </location>
</feature>
<dbReference type="Proteomes" id="UP001596074">
    <property type="component" value="Unassembled WGS sequence"/>
</dbReference>
<dbReference type="SMART" id="SM00220">
    <property type="entry name" value="S_TKc"/>
    <property type="match status" value="1"/>
</dbReference>
<evidence type="ECO:0000313" key="7">
    <source>
        <dbReference type="EMBL" id="MFC5751010.1"/>
    </source>
</evidence>
<protein>
    <submittedName>
        <fullName evidence="7">Protein kinase</fullName>
    </submittedName>
</protein>
<dbReference type="Gene3D" id="3.30.200.20">
    <property type="entry name" value="Phosphorylase Kinase, domain 1"/>
    <property type="match status" value="1"/>
</dbReference>
<evidence type="ECO:0000313" key="8">
    <source>
        <dbReference type="Proteomes" id="UP001596074"/>
    </source>
</evidence>
<feature type="repeat" description="WD" evidence="3">
    <location>
        <begin position="673"/>
        <end position="714"/>
    </location>
</feature>
<dbReference type="InterPro" id="IPR001680">
    <property type="entry name" value="WD40_rpt"/>
</dbReference>
<evidence type="ECO:0000259" key="6">
    <source>
        <dbReference type="PROSITE" id="PS50011"/>
    </source>
</evidence>
<dbReference type="InterPro" id="IPR036322">
    <property type="entry name" value="WD40_repeat_dom_sf"/>
</dbReference>
<dbReference type="PROSITE" id="PS50082">
    <property type="entry name" value="WD_REPEATS_2"/>
    <property type="match status" value="7"/>
</dbReference>
<keyword evidence="4" id="KW-0802">TPR repeat</keyword>
<comment type="caution">
    <text evidence="7">The sequence shown here is derived from an EMBL/GenBank/DDBJ whole genome shotgun (WGS) entry which is preliminary data.</text>
</comment>
<dbReference type="PANTHER" id="PTHR22847">
    <property type="entry name" value="WD40 REPEAT PROTEIN"/>
    <property type="match status" value="1"/>
</dbReference>
<dbReference type="SMART" id="SM00320">
    <property type="entry name" value="WD40"/>
    <property type="match status" value="11"/>
</dbReference>
<dbReference type="InterPro" id="IPR011990">
    <property type="entry name" value="TPR-like_helical_dom_sf"/>
</dbReference>
<dbReference type="PROSITE" id="PS50294">
    <property type="entry name" value="WD_REPEATS_REGION"/>
    <property type="match status" value="5"/>
</dbReference>
<dbReference type="InterPro" id="IPR019734">
    <property type="entry name" value="TPR_rpt"/>
</dbReference>
<dbReference type="Gene3D" id="2.130.10.10">
    <property type="entry name" value="YVTN repeat-like/Quinoprotein amine dehydrogenase"/>
    <property type="match status" value="4"/>
</dbReference>
<dbReference type="SMART" id="SM00028">
    <property type="entry name" value="TPR"/>
    <property type="match status" value="1"/>
</dbReference>
<dbReference type="PANTHER" id="PTHR22847:SF637">
    <property type="entry name" value="WD REPEAT DOMAIN 5B"/>
    <property type="match status" value="1"/>
</dbReference>
<dbReference type="InterPro" id="IPR019775">
    <property type="entry name" value="WD40_repeat_CS"/>
</dbReference>
<evidence type="ECO:0000256" key="4">
    <source>
        <dbReference type="PROSITE-ProRule" id="PRU00339"/>
    </source>
</evidence>
<sequence length="1144" mass="122918">MSTCGGRVRVGDVIDGRYEVTRVHEHGAMGLVYRVRHLTWGIDLAVKRPRPELLTADRDRARFVAEAEAWASLGLHPHVCACHYVRTLDGVPCVFAEYVPGGGLHEWIEDRGLYEGGPARALERILDVAVQMAWGLEHAHGRGLVHGDVKPANVLLDAEGTAKVTDFGLAGVHGTEAGGGPGEVSGDGTMLVPWGGHSPPYASPEQFAGKSLGRRSDVYGLAVSVLEMLAGGRTWMVGPAAGEALTAHVAAGPEAGTGLPAVPPELAELLARCLREDPGARPRTMAEVTAELVAVHRRVTGRAYPRPEPVVAEPRADELNNQALSLLDLGRPDEAEEMFAAALATDPRHLQAGYNRALRRWRTGALTDGEVVDELLDFRPHDGGPWQSLYLLALVELERGNLVQGRYLLETLDEDRPGEPEVRAVLNALPPRGVTTKPPGAGQAAPWSVPPRQAPRNWRPPEPPAPAALRILHGGRRLLYGDADGVVKLWDRETWRSLQTLKGHAGPVRSVDVSADGRLAVSGAADDQVHVWDLTDGTLLQTHTPPGLEATPWIHAVRLARGARDVLAVSEEGHLFVWDRESGRPRLTLQPPGDGLRRQVEVSADGRRVLLVTWPGGAAELVDLDTGRVERRSPFGLNVTAARLGAGGRTAVVAQGDTIAIWDLREGRRLRTLTGHTDEIGALSLSPDGRFLMSGGRDQTVRLWDLDTGRCVRTFGRAHGVHGHTLPVTGVLIRADGNGGMSVGADDTVRSWEMGPPYTAPYQVAVPRRTEEMNRQAVQMRALAEEAERALEESRYTDSLGLLTRARAIPGYEREPRLVDAWHELGRHLGRTGLRDGHLVTALGGHRTAVRSVDVDPGAGLAASGGDDGTVRLWDLRAGRCTRVIEATAGATRVYELGVVAVRLTPDARVLALTWDGRFHAWSVATGERLAGSAVVPVRSRGAGVTAASFTPDGRRLLAGGGDDDLIRWWNLDTGGLLQVLDGHAGPVAAVSAAASGWTAATAGRDGTVRLWDLATGRPTRHLGRFTGRPGSVCLSADERLVMATGWDDDRPTRIWDAGSGELLHGGAWKPRSGRLTADGRFAVIGGTDAMLRVWNLRNGRGTVLHGHRKEINDLALTPDGRHVVSGSADGTVRLWEFDWEPGG</sequence>
<dbReference type="Pfam" id="PF00400">
    <property type="entry name" value="WD40"/>
    <property type="match status" value="6"/>
</dbReference>
<dbReference type="InterPro" id="IPR011047">
    <property type="entry name" value="Quinoprotein_ADH-like_sf"/>
</dbReference>
<dbReference type="SUPFAM" id="SSF50998">
    <property type="entry name" value="Quinoprotein alcohol dehydrogenase-like"/>
    <property type="match status" value="1"/>
</dbReference>
<dbReference type="SUPFAM" id="SSF56112">
    <property type="entry name" value="Protein kinase-like (PK-like)"/>
    <property type="match status" value="1"/>
</dbReference>
<feature type="repeat" description="WD" evidence="3">
    <location>
        <begin position="938"/>
        <end position="980"/>
    </location>
</feature>
<dbReference type="PROSITE" id="PS50005">
    <property type="entry name" value="TPR"/>
    <property type="match status" value="1"/>
</dbReference>
<dbReference type="PROSITE" id="PS50011">
    <property type="entry name" value="PROTEIN_KINASE_DOM"/>
    <property type="match status" value="1"/>
</dbReference>
<proteinExistence type="predicted"/>
<accession>A0ABW1AC68</accession>
<evidence type="ECO:0000256" key="2">
    <source>
        <dbReference type="ARBA" id="ARBA00022737"/>
    </source>
</evidence>
<evidence type="ECO:0000256" key="1">
    <source>
        <dbReference type="ARBA" id="ARBA00022574"/>
    </source>
</evidence>
<feature type="domain" description="Protein kinase" evidence="6">
    <location>
        <begin position="18"/>
        <end position="299"/>
    </location>
</feature>
<feature type="repeat" description="WD" evidence="3">
    <location>
        <begin position="843"/>
        <end position="884"/>
    </location>
</feature>
<feature type="repeat" description="WD" evidence="3">
    <location>
        <begin position="501"/>
        <end position="542"/>
    </location>
</feature>
<dbReference type="EMBL" id="JBHSON010000062">
    <property type="protein sequence ID" value="MFC5751010.1"/>
    <property type="molecule type" value="Genomic_DNA"/>
</dbReference>
<dbReference type="CDD" id="cd00200">
    <property type="entry name" value="WD40"/>
    <property type="match status" value="2"/>
</dbReference>
<organism evidence="7 8">
    <name type="scientific">Actinomadura rugatobispora</name>
    <dbReference type="NCBI Taxonomy" id="1994"/>
    <lineage>
        <taxon>Bacteria</taxon>
        <taxon>Bacillati</taxon>
        <taxon>Actinomycetota</taxon>
        <taxon>Actinomycetes</taxon>
        <taxon>Streptosporangiales</taxon>
        <taxon>Thermomonosporaceae</taxon>
        <taxon>Actinomadura</taxon>
    </lineage>
</organism>
<dbReference type="SUPFAM" id="SSF48452">
    <property type="entry name" value="TPR-like"/>
    <property type="match status" value="1"/>
</dbReference>
<dbReference type="Pfam" id="PF00069">
    <property type="entry name" value="Pkinase"/>
    <property type="match status" value="1"/>
</dbReference>
<dbReference type="GO" id="GO:0016301">
    <property type="term" value="F:kinase activity"/>
    <property type="evidence" value="ECO:0007669"/>
    <property type="project" value="UniProtKB-KW"/>
</dbReference>
<keyword evidence="7" id="KW-0808">Transferase</keyword>
<dbReference type="InterPro" id="IPR011009">
    <property type="entry name" value="Kinase-like_dom_sf"/>
</dbReference>
<keyword evidence="1 3" id="KW-0853">WD repeat</keyword>
<feature type="repeat" description="TPR" evidence="4">
    <location>
        <begin position="316"/>
        <end position="349"/>
    </location>
</feature>
<dbReference type="PRINTS" id="PR00320">
    <property type="entry name" value="GPROTEINBRPT"/>
</dbReference>
<dbReference type="InterPro" id="IPR015943">
    <property type="entry name" value="WD40/YVTN_repeat-like_dom_sf"/>
</dbReference>
<dbReference type="PROSITE" id="PS00108">
    <property type="entry name" value="PROTEIN_KINASE_ST"/>
    <property type="match status" value="1"/>
</dbReference>
<evidence type="ECO:0000256" key="3">
    <source>
        <dbReference type="PROSITE-ProRule" id="PRU00221"/>
    </source>
</evidence>
<dbReference type="InterPro" id="IPR000719">
    <property type="entry name" value="Prot_kinase_dom"/>
</dbReference>
<reference evidence="8" key="1">
    <citation type="journal article" date="2019" name="Int. J. Syst. Evol. Microbiol.">
        <title>The Global Catalogue of Microorganisms (GCM) 10K type strain sequencing project: providing services to taxonomists for standard genome sequencing and annotation.</title>
        <authorList>
            <consortium name="The Broad Institute Genomics Platform"/>
            <consortium name="The Broad Institute Genome Sequencing Center for Infectious Disease"/>
            <person name="Wu L."/>
            <person name="Ma J."/>
        </authorList>
    </citation>
    <scope>NUCLEOTIDE SEQUENCE [LARGE SCALE GENOMIC DNA]</scope>
    <source>
        <strain evidence="8">KCTC 42087</strain>
    </source>
</reference>
<keyword evidence="2" id="KW-0677">Repeat</keyword>
<feature type="compositionally biased region" description="Pro residues" evidence="5">
    <location>
        <begin position="448"/>
        <end position="459"/>
    </location>
</feature>
<gene>
    <name evidence="7" type="ORF">ACFPZN_35785</name>
</gene>
<dbReference type="Gene3D" id="1.25.40.10">
    <property type="entry name" value="Tetratricopeptide repeat domain"/>
    <property type="match status" value="1"/>
</dbReference>
<feature type="repeat" description="WD" evidence="3">
    <location>
        <begin position="1105"/>
        <end position="1139"/>
    </location>
</feature>
<dbReference type="PROSITE" id="PS00678">
    <property type="entry name" value="WD_REPEATS_1"/>
    <property type="match status" value="5"/>
</dbReference>
<feature type="region of interest" description="Disordered" evidence="5">
    <location>
        <begin position="430"/>
        <end position="459"/>
    </location>
</feature>